<dbReference type="PROSITE" id="PS50055">
    <property type="entry name" value="TYR_PHOSPHATASE_PTP"/>
    <property type="match status" value="1"/>
</dbReference>
<accession>A0A1I8GYN1</accession>
<dbReference type="AlphaFoldDB" id="A0A1I8GYN1"/>
<dbReference type="InterPro" id="IPR033522">
    <property type="entry name" value="IA-2/IA-2_beta"/>
</dbReference>
<dbReference type="InterPro" id="IPR000242">
    <property type="entry name" value="PTP_cat"/>
</dbReference>
<dbReference type="Proteomes" id="UP000095280">
    <property type="component" value="Unplaced"/>
</dbReference>
<comment type="subcellular location">
    <subcellularLocation>
        <location evidence="1">Cytoplasmic vesicle membrane</location>
        <topology evidence="1">Single-pass type I membrane protein</topology>
    </subcellularLocation>
</comment>
<keyword evidence="2" id="KW-0968">Cytoplasmic vesicle</keyword>
<feature type="domain" description="Tyrosine specific protein phosphatases" evidence="4">
    <location>
        <begin position="1"/>
        <end position="59"/>
    </location>
</feature>
<evidence type="ECO:0000259" key="3">
    <source>
        <dbReference type="PROSITE" id="PS50055"/>
    </source>
</evidence>
<reference evidence="6" key="1">
    <citation type="submission" date="2016-11" db="UniProtKB">
        <authorList>
            <consortium name="WormBaseParasite"/>
        </authorList>
    </citation>
    <scope>IDENTIFICATION</scope>
</reference>
<evidence type="ECO:0000256" key="1">
    <source>
        <dbReference type="ARBA" id="ARBA00004358"/>
    </source>
</evidence>
<dbReference type="Pfam" id="PF00102">
    <property type="entry name" value="Y_phosphatase"/>
    <property type="match status" value="1"/>
</dbReference>
<dbReference type="InterPro" id="IPR000387">
    <property type="entry name" value="Tyr_Pase_dom"/>
</dbReference>
<proteinExistence type="predicted"/>
<sequence length="78" mass="8175">PRLRCSDGAGRSGAFCLLDSVLARLCSGIGCLKEVSLAASLEHLRDQRPGLVDTAEQLEFVFSAVADELAAVLASLSQ</sequence>
<organism evidence="5 6">
    <name type="scientific">Macrostomum lignano</name>
    <dbReference type="NCBI Taxonomy" id="282301"/>
    <lineage>
        <taxon>Eukaryota</taxon>
        <taxon>Metazoa</taxon>
        <taxon>Spiralia</taxon>
        <taxon>Lophotrochozoa</taxon>
        <taxon>Platyhelminthes</taxon>
        <taxon>Rhabditophora</taxon>
        <taxon>Macrostomorpha</taxon>
        <taxon>Macrostomida</taxon>
        <taxon>Macrostomidae</taxon>
        <taxon>Macrostomum</taxon>
    </lineage>
</organism>
<evidence type="ECO:0000313" key="5">
    <source>
        <dbReference type="Proteomes" id="UP000095280"/>
    </source>
</evidence>
<dbReference type="PANTHER" id="PTHR46106:SF4">
    <property type="entry name" value="IA-2 PROTEIN TYROSINE PHOSPHATASE, ISOFORM C"/>
    <property type="match status" value="1"/>
</dbReference>
<dbReference type="Gene3D" id="3.90.190.10">
    <property type="entry name" value="Protein tyrosine phosphatase superfamily"/>
    <property type="match status" value="1"/>
</dbReference>
<evidence type="ECO:0000259" key="4">
    <source>
        <dbReference type="PROSITE" id="PS50056"/>
    </source>
</evidence>
<evidence type="ECO:0000313" key="6">
    <source>
        <dbReference type="WBParaSite" id="maker-uti_cns_0003719-snap-gene-0.5-mRNA-1"/>
    </source>
</evidence>
<dbReference type="PANTHER" id="PTHR46106">
    <property type="entry name" value="IA-2 PROTEIN TYROSINE PHOSPHATASE, ISOFORM C"/>
    <property type="match status" value="1"/>
</dbReference>
<keyword evidence="5" id="KW-1185">Reference proteome</keyword>
<name>A0A1I8GYN1_9PLAT</name>
<feature type="domain" description="Tyrosine-protein phosphatase" evidence="3">
    <location>
        <begin position="1"/>
        <end position="68"/>
    </location>
</feature>
<dbReference type="PROSITE" id="PS50056">
    <property type="entry name" value="TYR_PHOSPHATASE_2"/>
    <property type="match status" value="1"/>
</dbReference>
<dbReference type="GO" id="GO:0051046">
    <property type="term" value="P:regulation of secretion"/>
    <property type="evidence" value="ECO:0007669"/>
    <property type="project" value="TreeGrafter"/>
</dbReference>
<dbReference type="GO" id="GO:0004725">
    <property type="term" value="F:protein tyrosine phosphatase activity"/>
    <property type="evidence" value="ECO:0007669"/>
    <property type="project" value="InterPro"/>
</dbReference>
<dbReference type="GO" id="GO:0030659">
    <property type="term" value="C:cytoplasmic vesicle membrane"/>
    <property type="evidence" value="ECO:0007669"/>
    <property type="project" value="UniProtKB-SubCell"/>
</dbReference>
<dbReference type="GO" id="GO:0030141">
    <property type="term" value="C:secretory granule"/>
    <property type="evidence" value="ECO:0007669"/>
    <property type="project" value="InterPro"/>
</dbReference>
<dbReference type="WBParaSite" id="maker-uti_cns_0003719-snap-gene-0.5-mRNA-1">
    <property type="protein sequence ID" value="maker-uti_cns_0003719-snap-gene-0.5-mRNA-1"/>
    <property type="gene ID" value="maker-uti_cns_0003719-snap-gene-0.5"/>
</dbReference>
<evidence type="ECO:0000256" key="2">
    <source>
        <dbReference type="ARBA" id="ARBA00023329"/>
    </source>
</evidence>
<dbReference type="GO" id="GO:0045202">
    <property type="term" value="C:synapse"/>
    <property type="evidence" value="ECO:0007669"/>
    <property type="project" value="TreeGrafter"/>
</dbReference>
<dbReference type="InterPro" id="IPR029021">
    <property type="entry name" value="Prot-tyrosine_phosphatase-like"/>
</dbReference>
<dbReference type="SUPFAM" id="SSF52799">
    <property type="entry name" value="(Phosphotyrosine protein) phosphatases II"/>
    <property type="match status" value="1"/>
</dbReference>
<protein>
    <submittedName>
        <fullName evidence="6">Histidine kinase</fullName>
    </submittedName>
</protein>